<accession>A0A1T3P4Y5</accession>
<reference evidence="3 4" key="1">
    <citation type="submission" date="2017-03" db="EMBL/GenBank/DDBJ databases">
        <title>Draft genome sequence of Streptomyces scabrisporus NF3, endophyte isolated from Amphipterygium adstringens.</title>
        <authorList>
            <person name="Vazquez M."/>
            <person name="Ceapa C.D."/>
            <person name="Rodriguez Luna D."/>
            <person name="Sanchez Esquivel S."/>
        </authorList>
    </citation>
    <scope>NUCLEOTIDE SEQUENCE [LARGE SCALE GENOMIC DNA]</scope>
    <source>
        <strain evidence="3 4">NF3</strain>
    </source>
</reference>
<sequence>MNAIATNTPTADAALRESAVVVYGAYGHTARFVVAELHRRGRTVILSGRNEEKLRELGERYPDAPIRVADVADPAALDRAFAGAGAVINCAGPFSETTLPVADAAIRAGAHYLDVAAEQAATASLFDTRGEQARAAGLVLAPSFAFYGALGDLLATAALGERSEADEITIAFGLDSWLPTEGSRLTGRTNAGRHLVFTGGRLRPFSYSEEQSEWRFPAPMGALAVTEFATADQVTIPRHLHTPEVRAVMNLAPLRDVNDANTPTPSPSPADALGRSAQTFLVEVVARTGDREHRAVAGGNDIYAVTAPLVVEAAERLLSGRHTTTGVLAAGEAFDAADFLRALTPDHLTRLELPSADAEPHTAEAEQHTTTAGAAR</sequence>
<feature type="compositionally biased region" description="Basic and acidic residues" evidence="1">
    <location>
        <begin position="358"/>
        <end position="367"/>
    </location>
</feature>
<name>A0A1T3P4Y5_9ACTN</name>
<comment type="caution">
    <text evidence="3">The sequence shown here is derived from an EMBL/GenBank/DDBJ whole genome shotgun (WGS) entry which is preliminary data.</text>
</comment>
<dbReference type="STRING" id="159449.B4N89_26520"/>
<evidence type="ECO:0000313" key="4">
    <source>
        <dbReference type="Proteomes" id="UP000190037"/>
    </source>
</evidence>
<dbReference type="PANTHER" id="PTHR43781">
    <property type="entry name" value="SACCHAROPINE DEHYDROGENASE"/>
    <property type="match status" value="1"/>
</dbReference>
<evidence type="ECO:0000313" key="3">
    <source>
        <dbReference type="EMBL" id="OPC84011.1"/>
    </source>
</evidence>
<gene>
    <name evidence="3" type="ORF">B4N89_26520</name>
</gene>
<dbReference type="SUPFAM" id="SSF51735">
    <property type="entry name" value="NAD(P)-binding Rossmann-fold domains"/>
    <property type="match status" value="1"/>
</dbReference>
<protein>
    <submittedName>
        <fullName evidence="3">Saccharopine dehydrogenase</fullName>
    </submittedName>
</protein>
<evidence type="ECO:0000256" key="1">
    <source>
        <dbReference type="SAM" id="MobiDB-lite"/>
    </source>
</evidence>
<organism evidence="3 4">
    <name type="scientific">Embleya scabrispora</name>
    <dbReference type="NCBI Taxonomy" id="159449"/>
    <lineage>
        <taxon>Bacteria</taxon>
        <taxon>Bacillati</taxon>
        <taxon>Actinomycetota</taxon>
        <taxon>Actinomycetes</taxon>
        <taxon>Kitasatosporales</taxon>
        <taxon>Streptomycetaceae</taxon>
        <taxon>Embleya</taxon>
    </lineage>
</organism>
<dbReference type="Gene3D" id="3.40.50.720">
    <property type="entry name" value="NAD(P)-binding Rossmann-like Domain"/>
    <property type="match status" value="1"/>
</dbReference>
<dbReference type="EMBL" id="MWQN01000001">
    <property type="protein sequence ID" value="OPC84011.1"/>
    <property type="molecule type" value="Genomic_DNA"/>
</dbReference>
<evidence type="ECO:0000259" key="2">
    <source>
        <dbReference type="Pfam" id="PF03435"/>
    </source>
</evidence>
<dbReference type="OrthoDB" id="4420885at2"/>
<dbReference type="PANTHER" id="PTHR43781:SF1">
    <property type="entry name" value="SACCHAROPINE DEHYDROGENASE"/>
    <property type="match status" value="1"/>
</dbReference>
<dbReference type="RefSeq" id="WP_078978308.1">
    <property type="nucleotide sequence ID" value="NZ_MWQN01000001.1"/>
</dbReference>
<proteinExistence type="predicted"/>
<feature type="region of interest" description="Disordered" evidence="1">
    <location>
        <begin position="355"/>
        <end position="376"/>
    </location>
</feature>
<feature type="domain" description="Saccharopine dehydrogenase NADP binding" evidence="2">
    <location>
        <begin position="20"/>
        <end position="119"/>
    </location>
</feature>
<dbReference type="InterPro" id="IPR005097">
    <property type="entry name" value="Sacchrp_dh_NADP-bd"/>
</dbReference>
<keyword evidence="4" id="KW-1185">Reference proteome</keyword>
<dbReference type="InterPro" id="IPR036291">
    <property type="entry name" value="NAD(P)-bd_dom_sf"/>
</dbReference>
<dbReference type="Pfam" id="PF03435">
    <property type="entry name" value="Sacchrp_dh_NADP"/>
    <property type="match status" value="1"/>
</dbReference>
<dbReference type="AlphaFoldDB" id="A0A1T3P4Y5"/>
<dbReference type="Proteomes" id="UP000190037">
    <property type="component" value="Unassembled WGS sequence"/>
</dbReference>